<comment type="subcellular location">
    <subcellularLocation>
        <location evidence="1">Cell inner membrane</location>
        <topology evidence="1">Multi-pass membrane protein</topology>
    </subcellularLocation>
    <subcellularLocation>
        <location evidence="9">Cell membrane</location>
        <topology evidence="9">Multi-pass membrane protein</topology>
    </subcellularLocation>
</comment>
<dbReference type="PROSITE" id="PS00874">
    <property type="entry name" value="T2SP_F"/>
    <property type="match status" value="1"/>
</dbReference>
<protein>
    <recommendedName>
        <fullName evidence="11">Type II secretion system protein GspF domain-containing protein</fullName>
    </recommendedName>
</protein>
<dbReference type="InterPro" id="IPR018076">
    <property type="entry name" value="T2SS_GspF_dom"/>
</dbReference>
<keyword evidence="8 10" id="KW-0472">Membrane</keyword>
<feature type="domain" description="Type II secretion system protein GspF" evidence="11">
    <location>
        <begin position="71"/>
        <end position="193"/>
    </location>
</feature>
<dbReference type="InterPro" id="IPR042094">
    <property type="entry name" value="T2SS_GspF_sf"/>
</dbReference>
<feature type="transmembrane region" description="Helical" evidence="10">
    <location>
        <begin position="171"/>
        <end position="192"/>
    </location>
</feature>
<dbReference type="Pfam" id="PF00482">
    <property type="entry name" value="T2SSF"/>
    <property type="match status" value="2"/>
</dbReference>
<organism evidence="12 13">
    <name type="scientific">Candidatus Kaiserbacteria bacterium RIFOXYD1_FULL_47_14</name>
    <dbReference type="NCBI Taxonomy" id="1798533"/>
    <lineage>
        <taxon>Bacteria</taxon>
        <taxon>Candidatus Kaiseribacteriota</taxon>
    </lineage>
</organism>
<accession>A0A1F6G437</accession>
<keyword evidence="5" id="KW-0997">Cell inner membrane</keyword>
<dbReference type="Proteomes" id="UP000176867">
    <property type="component" value="Unassembled WGS sequence"/>
</dbReference>
<evidence type="ECO:0000256" key="4">
    <source>
        <dbReference type="ARBA" id="ARBA00022475"/>
    </source>
</evidence>
<gene>
    <name evidence="12" type="ORF">A2609_03415</name>
</gene>
<feature type="domain" description="Type II secretion system protein GspF" evidence="11">
    <location>
        <begin position="274"/>
        <end position="396"/>
    </location>
</feature>
<keyword evidence="7 10" id="KW-1133">Transmembrane helix</keyword>
<comment type="similarity">
    <text evidence="2 9">Belongs to the GSP F family.</text>
</comment>
<proteinExistence type="inferred from homology"/>
<evidence type="ECO:0000256" key="3">
    <source>
        <dbReference type="ARBA" id="ARBA00022448"/>
    </source>
</evidence>
<evidence type="ECO:0000256" key="1">
    <source>
        <dbReference type="ARBA" id="ARBA00004429"/>
    </source>
</evidence>
<dbReference type="PRINTS" id="PR00812">
    <property type="entry name" value="BCTERIALGSPF"/>
</dbReference>
<dbReference type="FunFam" id="1.20.81.30:FF:000001">
    <property type="entry name" value="Type II secretion system protein F"/>
    <property type="match status" value="2"/>
</dbReference>
<keyword evidence="6 9" id="KW-0812">Transmembrane</keyword>
<evidence type="ECO:0000259" key="11">
    <source>
        <dbReference type="Pfam" id="PF00482"/>
    </source>
</evidence>
<evidence type="ECO:0000256" key="8">
    <source>
        <dbReference type="ARBA" id="ARBA00023136"/>
    </source>
</evidence>
<dbReference type="GO" id="GO:0009306">
    <property type="term" value="P:protein secretion"/>
    <property type="evidence" value="ECO:0007669"/>
    <property type="project" value="InterPro"/>
</dbReference>
<evidence type="ECO:0000256" key="7">
    <source>
        <dbReference type="ARBA" id="ARBA00022989"/>
    </source>
</evidence>
<feature type="transmembrane region" description="Helical" evidence="10">
    <location>
        <begin position="212"/>
        <end position="242"/>
    </location>
</feature>
<feature type="transmembrane region" description="Helical" evidence="10">
    <location>
        <begin position="377"/>
        <end position="398"/>
    </location>
</feature>
<dbReference type="PANTHER" id="PTHR30012">
    <property type="entry name" value="GENERAL SECRETION PATHWAY PROTEIN"/>
    <property type="match status" value="1"/>
</dbReference>
<evidence type="ECO:0000313" key="13">
    <source>
        <dbReference type="Proteomes" id="UP000176867"/>
    </source>
</evidence>
<dbReference type="InterPro" id="IPR003004">
    <property type="entry name" value="GspF/PilC"/>
</dbReference>
<evidence type="ECO:0000256" key="10">
    <source>
        <dbReference type="SAM" id="Phobius"/>
    </source>
</evidence>
<dbReference type="STRING" id="1798533.A2609_03415"/>
<evidence type="ECO:0000313" key="12">
    <source>
        <dbReference type="EMBL" id="OGG92874.1"/>
    </source>
</evidence>
<dbReference type="Gene3D" id="1.20.81.30">
    <property type="entry name" value="Type II secretion system (T2SS), domain F"/>
    <property type="match status" value="2"/>
</dbReference>
<reference evidence="12 13" key="1">
    <citation type="journal article" date="2016" name="Nat. Commun.">
        <title>Thousands of microbial genomes shed light on interconnected biogeochemical processes in an aquifer system.</title>
        <authorList>
            <person name="Anantharaman K."/>
            <person name="Brown C.T."/>
            <person name="Hug L.A."/>
            <person name="Sharon I."/>
            <person name="Castelle C.J."/>
            <person name="Probst A.J."/>
            <person name="Thomas B.C."/>
            <person name="Singh A."/>
            <person name="Wilkins M.J."/>
            <person name="Karaoz U."/>
            <person name="Brodie E.L."/>
            <person name="Williams K.H."/>
            <person name="Hubbard S.S."/>
            <person name="Banfield J.F."/>
        </authorList>
    </citation>
    <scope>NUCLEOTIDE SEQUENCE [LARGE SCALE GENOMIC DNA]</scope>
</reference>
<evidence type="ECO:0000256" key="2">
    <source>
        <dbReference type="ARBA" id="ARBA00005745"/>
    </source>
</evidence>
<comment type="caution">
    <text evidence="12">The sequence shown here is derived from an EMBL/GenBank/DDBJ whole genome shotgun (WGS) entry which is preliminary data.</text>
</comment>
<dbReference type="AlphaFoldDB" id="A0A1F6G437"/>
<evidence type="ECO:0000256" key="9">
    <source>
        <dbReference type="RuleBase" id="RU003923"/>
    </source>
</evidence>
<name>A0A1F6G437_9BACT</name>
<dbReference type="InterPro" id="IPR001992">
    <property type="entry name" value="T2SS_GspF/T4SS_PilC_CS"/>
</dbReference>
<dbReference type="EMBL" id="MFMU01000017">
    <property type="protein sequence ID" value="OGG92874.1"/>
    <property type="molecule type" value="Genomic_DNA"/>
</dbReference>
<dbReference type="GO" id="GO:0005886">
    <property type="term" value="C:plasma membrane"/>
    <property type="evidence" value="ECO:0007669"/>
    <property type="project" value="UniProtKB-SubCell"/>
</dbReference>
<evidence type="ECO:0000256" key="6">
    <source>
        <dbReference type="ARBA" id="ARBA00022692"/>
    </source>
</evidence>
<evidence type="ECO:0000256" key="5">
    <source>
        <dbReference type="ARBA" id="ARBA00022519"/>
    </source>
</evidence>
<keyword evidence="4" id="KW-1003">Cell membrane</keyword>
<dbReference type="PANTHER" id="PTHR30012:SF0">
    <property type="entry name" value="TYPE II SECRETION SYSTEM PROTEIN F-RELATED"/>
    <property type="match status" value="1"/>
</dbReference>
<keyword evidence="3 9" id="KW-0813">Transport</keyword>
<sequence>MKFSVTIQKEGVPNQTRTIEAASHFAVYDQIQKEGGVVVSITDNAGGFTPPSWFSISIGTEVKRAEIVRLTKNVSAMLSAGLPLARALSVIERQSSNKYLKKIAAGLSESIKKGSSFTEALAQYPKVFPEIFIAMARAGEESGSLANSLNVIALQMERSEELARKIRGAMIYPAIILSTVATVGILMLIFVVPTLTSTFTELGVQVPLATRIIVTLSNFIVAHVIFVFSAIIVLVIGSIAFFRSRIGSRTVIATALHMPAIDELVRETYSARAARTLSALLSSGVPVLDALSITKEVVHVKAYADVIGEAEARVKKGELLSASFAEHTHLYPILMSEMLLVGEETGKVAEMLKQVAEFYEEDVAEKTKNLSTIIEPVLVLFIGVVVGIFAISMIAPIYSLSSVF</sequence>